<dbReference type="EMBL" id="CAUYUJ010008335">
    <property type="protein sequence ID" value="CAK0823624.1"/>
    <property type="molecule type" value="Genomic_DNA"/>
</dbReference>
<evidence type="ECO:0000313" key="1">
    <source>
        <dbReference type="EMBL" id="CAK0823624.1"/>
    </source>
</evidence>
<evidence type="ECO:0000313" key="2">
    <source>
        <dbReference type="Proteomes" id="UP001189429"/>
    </source>
</evidence>
<gene>
    <name evidence="1" type="ORF">PCOR1329_LOCUS24267</name>
</gene>
<name>A0ABN9RWY3_9DINO</name>
<dbReference type="Proteomes" id="UP001189429">
    <property type="component" value="Unassembled WGS sequence"/>
</dbReference>
<accession>A0ABN9RWY3</accession>
<evidence type="ECO:0008006" key="3">
    <source>
        <dbReference type="Google" id="ProtNLM"/>
    </source>
</evidence>
<organism evidence="1 2">
    <name type="scientific">Prorocentrum cordatum</name>
    <dbReference type="NCBI Taxonomy" id="2364126"/>
    <lineage>
        <taxon>Eukaryota</taxon>
        <taxon>Sar</taxon>
        <taxon>Alveolata</taxon>
        <taxon>Dinophyceae</taxon>
        <taxon>Prorocentrales</taxon>
        <taxon>Prorocentraceae</taxon>
        <taxon>Prorocentrum</taxon>
    </lineage>
</organism>
<proteinExistence type="predicted"/>
<sequence length="587" mass="65310">MGPFFRNCFGAGCTSRTFTREVQMHALFKSGWCCAHQNVLWKRFLYLGDGFHVWFPWCQTMSFRVAAIIVLGLLIVGDIAILARRLSGKTVEQSRLWFGTTSSCSSPSLPTRVLDAPRRNLSGAASRSARAFLLEQLGLRLVLEPHAAGAGPFQAGRPTSLRVRAQFEGAPSSSTPCPSLAESLTLWAALIADGDQLDEQLVERADVEAVPAECAWRVSFSPREARAYDLHVRVLWVNATVEPAYGSCVGNAGNGKGWCLAGRRLVQRQGSFQAGREEVNLSSAGHPPEFCCDLCSSDERCYAWSLQGAVCTLLEAGSRMVPGNCTSGVPRSDSDQWRYLGGWSILQAPIKDVLRHAESHVWGSPMALGTPRPAAAAELRGRAAPCAPGACGYVQGPGRWRFGGQAPNLTADWEPEAGELPRYTRDEVGRCWQRQGITKIVMAGDSLVREQFNGLGSYLEDNFEAKRIHADSFWWRRPDGIDVHVEFIWFYTFFDIARAFWYNSERRASPSGFNDSLDAQLLVTNVNAVWQLWFDSDCAIERRLQQFVHAMRALPKPQQRIFIQLRCRAYPIHRLAVECSGWGRLWG</sequence>
<keyword evidence="2" id="KW-1185">Reference proteome</keyword>
<comment type="caution">
    <text evidence="1">The sequence shown here is derived from an EMBL/GenBank/DDBJ whole genome shotgun (WGS) entry which is preliminary data.</text>
</comment>
<reference evidence="1" key="1">
    <citation type="submission" date="2023-10" db="EMBL/GenBank/DDBJ databases">
        <authorList>
            <person name="Chen Y."/>
            <person name="Shah S."/>
            <person name="Dougan E. K."/>
            <person name="Thang M."/>
            <person name="Chan C."/>
        </authorList>
    </citation>
    <scope>NUCLEOTIDE SEQUENCE [LARGE SCALE GENOMIC DNA]</scope>
</reference>
<protein>
    <recommendedName>
        <fullName evidence="3">Apple domain-containing protein</fullName>
    </recommendedName>
</protein>